<protein>
    <submittedName>
        <fullName evidence="2">Uncharacterized protein</fullName>
    </submittedName>
</protein>
<organism evidence="2">
    <name type="scientific">Tanacetum cinerariifolium</name>
    <name type="common">Dalmatian daisy</name>
    <name type="synonym">Chrysanthemum cinerariifolium</name>
    <dbReference type="NCBI Taxonomy" id="118510"/>
    <lineage>
        <taxon>Eukaryota</taxon>
        <taxon>Viridiplantae</taxon>
        <taxon>Streptophyta</taxon>
        <taxon>Embryophyta</taxon>
        <taxon>Tracheophyta</taxon>
        <taxon>Spermatophyta</taxon>
        <taxon>Magnoliopsida</taxon>
        <taxon>eudicotyledons</taxon>
        <taxon>Gunneridae</taxon>
        <taxon>Pentapetalae</taxon>
        <taxon>asterids</taxon>
        <taxon>campanulids</taxon>
        <taxon>Asterales</taxon>
        <taxon>Asteraceae</taxon>
        <taxon>Asteroideae</taxon>
        <taxon>Anthemideae</taxon>
        <taxon>Anthemidinae</taxon>
        <taxon>Tanacetum</taxon>
    </lineage>
</organism>
<comment type="caution">
    <text evidence="2">The sequence shown here is derived from an EMBL/GenBank/DDBJ whole genome shotgun (WGS) entry which is preliminary data.</text>
</comment>
<dbReference type="EMBL" id="BKCJ010005835">
    <property type="protein sequence ID" value="GEU68895.1"/>
    <property type="molecule type" value="Genomic_DNA"/>
</dbReference>
<name>A0A6L2M9D3_TANCI</name>
<sequence length="175" mass="19481">MEDVVGGTSNATDTRMQADSRQNTHGNSLSSFVVVLDDVNKTQVNFHVLTTPASSKCEVLISRSFVNENVIVSKPNVALNKDQRDGFTDVRHKGPNNRRRANDAERAENVTTMTNIATPIDVVHKQMISKLILCLLSQKMVGDDIESDVEDVFEETDQEAFYNALDIKLHGCMKK</sequence>
<feature type="compositionally biased region" description="Polar residues" evidence="1">
    <location>
        <begin position="7"/>
        <end position="24"/>
    </location>
</feature>
<accession>A0A6L2M9D3</accession>
<gene>
    <name evidence="2" type="ORF">Tci_040873</name>
</gene>
<evidence type="ECO:0000256" key="1">
    <source>
        <dbReference type="SAM" id="MobiDB-lite"/>
    </source>
</evidence>
<evidence type="ECO:0000313" key="2">
    <source>
        <dbReference type="EMBL" id="GEU68895.1"/>
    </source>
</evidence>
<reference evidence="2" key="1">
    <citation type="journal article" date="2019" name="Sci. Rep.">
        <title>Draft genome of Tanacetum cinerariifolium, the natural source of mosquito coil.</title>
        <authorList>
            <person name="Yamashiro T."/>
            <person name="Shiraishi A."/>
            <person name="Satake H."/>
            <person name="Nakayama K."/>
        </authorList>
    </citation>
    <scope>NUCLEOTIDE SEQUENCE</scope>
</reference>
<feature type="region of interest" description="Disordered" evidence="1">
    <location>
        <begin position="1"/>
        <end position="24"/>
    </location>
</feature>
<proteinExistence type="predicted"/>
<dbReference type="AlphaFoldDB" id="A0A6L2M9D3"/>